<evidence type="ECO:0000313" key="4">
    <source>
        <dbReference type="Proteomes" id="UP000263900"/>
    </source>
</evidence>
<dbReference type="RefSeq" id="WP_119048342.1">
    <property type="nucleotide sequence ID" value="NZ_CP032157.1"/>
</dbReference>
<dbReference type="Proteomes" id="UP000263900">
    <property type="component" value="Chromosome"/>
</dbReference>
<dbReference type="SUPFAM" id="SSF55874">
    <property type="entry name" value="ATPase domain of HSP90 chaperone/DNA topoisomerase II/histidine kinase"/>
    <property type="match status" value="1"/>
</dbReference>
<name>A0A3B7MDW6_9BACT</name>
<feature type="transmembrane region" description="Helical" evidence="1">
    <location>
        <begin position="206"/>
        <end position="228"/>
    </location>
</feature>
<reference evidence="3 4" key="1">
    <citation type="submission" date="2018-09" db="EMBL/GenBank/DDBJ databases">
        <title>Genome sequencing of strain 6GH32-13.</title>
        <authorList>
            <person name="Weon H.-Y."/>
            <person name="Heo J."/>
            <person name="Kwon S.-W."/>
        </authorList>
    </citation>
    <scope>NUCLEOTIDE SEQUENCE [LARGE SCALE GENOMIC DNA]</scope>
    <source>
        <strain evidence="3 4">5GH32-13</strain>
    </source>
</reference>
<keyword evidence="4" id="KW-1185">Reference proteome</keyword>
<feature type="transmembrane region" description="Helical" evidence="1">
    <location>
        <begin position="173"/>
        <end position="194"/>
    </location>
</feature>
<keyword evidence="1" id="KW-0812">Transmembrane</keyword>
<dbReference type="InterPro" id="IPR036890">
    <property type="entry name" value="HATPase_C_sf"/>
</dbReference>
<dbReference type="InterPro" id="IPR010559">
    <property type="entry name" value="Sig_transdc_His_kin_internal"/>
</dbReference>
<dbReference type="EMBL" id="CP032157">
    <property type="protein sequence ID" value="AXY72504.1"/>
    <property type="molecule type" value="Genomic_DNA"/>
</dbReference>
<feature type="transmembrane region" description="Helical" evidence="1">
    <location>
        <begin position="299"/>
        <end position="322"/>
    </location>
</feature>
<protein>
    <recommendedName>
        <fullName evidence="2">Signal transduction histidine kinase internal region domain-containing protein</fullName>
    </recommendedName>
</protein>
<keyword evidence="1" id="KW-1133">Transmembrane helix</keyword>
<dbReference type="AlphaFoldDB" id="A0A3B7MDW6"/>
<dbReference type="InterPro" id="IPR050640">
    <property type="entry name" value="Bact_2-comp_sensor_kinase"/>
</dbReference>
<organism evidence="3 4">
    <name type="scientific">Paraflavitalea soli</name>
    <dbReference type="NCBI Taxonomy" id="2315862"/>
    <lineage>
        <taxon>Bacteria</taxon>
        <taxon>Pseudomonadati</taxon>
        <taxon>Bacteroidota</taxon>
        <taxon>Chitinophagia</taxon>
        <taxon>Chitinophagales</taxon>
        <taxon>Chitinophagaceae</taxon>
        <taxon>Paraflavitalea</taxon>
    </lineage>
</organism>
<proteinExistence type="predicted"/>
<dbReference type="GO" id="GO:0016020">
    <property type="term" value="C:membrane"/>
    <property type="evidence" value="ECO:0007669"/>
    <property type="project" value="InterPro"/>
</dbReference>
<gene>
    <name evidence="3" type="ORF">D3H65_00265</name>
</gene>
<feature type="transmembrane region" description="Helical" evidence="1">
    <location>
        <begin position="268"/>
        <end position="287"/>
    </location>
</feature>
<dbReference type="GO" id="GO:0000155">
    <property type="term" value="F:phosphorelay sensor kinase activity"/>
    <property type="evidence" value="ECO:0007669"/>
    <property type="project" value="InterPro"/>
</dbReference>
<feature type="transmembrane region" description="Helical" evidence="1">
    <location>
        <begin position="111"/>
        <end position="133"/>
    </location>
</feature>
<feature type="transmembrane region" description="Helical" evidence="1">
    <location>
        <begin position="234"/>
        <end position="259"/>
    </location>
</feature>
<dbReference type="PANTHER" id="PTHR34220">
    <property type="entry name" value="SENSOR HISTIDINE KINASE YPDA"/>
    <property type="match status" value="1"/>
</dbReference>
<dbReference type="Gene3D" id="3.30.565.10">
    <property type="entry name" value="Histidine kinase-like ATPase, C-terminal domain"/>
    <property type="match status" value="1"/>
</dbReference>
<dbReference type="KEGG" id="pseg:D3H65_00265"/>
<evidence type="ECO:0000259" key="2">
    <source>
        <dbReference type="Pfam" id="PF06580"/>
    </source>
</evidence>
<keyword evidence="1" id="KW-0472">Membrane</keyword>
<feature type="domain" description="Signal transduction histidine kinase internal region" evidence="2">
    <location>
        <begin position="344"/>
        <end position="420"/>
    </location>
</feature>
<dbReference type="Pfam" id="PF06580">
    <property type="entry name" value="His_kinase"/>
    <property type="match status" value="1"/>
</dbReference>
<accession>A0A3B7MDW6</accession>
<sequence>MALQTKDLSTDTIVTPGKLWWRRHELIFVTLFALIRMARDLWDRFTLTDLEIEPTYKIPYHQHGQAFNYNTNVLFPQLNTVLVLYLVYLGVNKVIIPIFKKLSWQAATSKILLRLVLAAFLYLLLSWFLALGFNSATYYAHPWYFNYGGFQLLSLLGYNDHPQQSLFTGFDRALSLVGVVMLLGCIREVIIRFVEKQDKNRAFRILVFNQFTLAALVYWTAVAIILLFNIFSGAGFRIICMGFIPATFLVFMVNTYWLFPQKEGGPVFSFRSLIQLLVSSLLCTFPFFTFDGLDMPARLFIFCMICWGMQLLITTPVSWLIYQQRKDRILQLRGAEEALVKSRADLQFLRSQINPHFLFNALNTLYGTALREKAPDSAAGIQMLGDMMRFMLHENHQDLIPMSKEVEYLQNYIALQKLRTPASPDMVIEDHIDEQGCNHPIAPMILIPFVENAFKHGVSLREKSWISIILSCNEKGIRFEVRNSIHPPAPNDPETEHSGIGLTNVLERLTLLYPGKHAIDIKTNEQEYIVRLSLQP</sequence>
<evidence type="ECO:0000313" key="3">
    <source>
        <dbReference type="EMBL" id="AXY72504.1"/>
    </source>
</evidence>
<dbReference type="PANTHER" id="PTHR34220:SF7">
    <property type="entry name" value="SENSOR HISTIDINE KINASE YPDA"/>
    <property type="match status" value="1"/>
</dbReference>
<evidence type="ECO:0000256" key="1">
    <source>
        <dbReference type="SAM" id="Phobius"/>
    </source>
</evidence>
<dbReference type="OrthoDB" id="9792992at2"/>
<feature type="transmembrane region" description="Helical" evidence="1">
    <location>
        <begin position="78"/>
        <end position="99"/>
    </location>
</feature>